<keyword evidence="2" id="KW-0804">Transcription</keyword>
<dbReference type="InterPro" id="IPR000536">
    <property type="entry name" value="Nucl_hrmn_rcpt_lig-bd"/>
</dbReference>
<protein>
    <submittedName>
        <fullName evidence="6">NR LBD domain-containing protein</fullName>
    </submittedName>
</protein>
<feature type="domain" description="NR LBD" evidence="4">
    <location>
        <begin position="120"/>
        <end position="245"/>
    </location>
</feature>
<keyword evidence="1" id="KW-0805">Transcription regulation</keyword>
<dbReference type="SUPFAM" id="SSF48508">
    <property type="entry name" value="Nuclear receptor ligand-binding domain"/>
    <property type="match status" value="1"/>
</dbReference>
<evidence type="ECO:0000313" key="5">
    <source>
        <dbReference type="Proteomes" id="UP000095282"/>
    </source>
</evidence>
<keyword evidence="3" id="KW-0675">Receptor</keyword>
<evidence type="ECO:0000313" key="6">
    <source>
        <dbReference type="WBParaSite" id="Csp11.Scaffold629.g12299.t1"/>
    </source>
</evidence>
<accession>A0A1I7TVU7</accession>
<dbReference type="STRING" id="1561998.A0A1I7TVU7"/>
<evidence type="ECO:0000259" key="4">
    <source>
        <dbReference type="Pfam" id="PF00104"/>
    </source>
</evidence>
<reference evidence="6" key="1">
    <citation type="submission" date="2016-11" db="UniProtKB">
        <authorList>
            <consortium name="WormBaseParasite"/>
        </authorList>
    </citation>
    <scope>IDENTIFICATION</scope>
</reference>
<sequence length="270" mass="30586">MERCAVSDVLYSFGGRLSVEYSIDVRGVEAIQIRDVIGPRTRSSRSTPDTPKLDFNSILDLQRVQWTENQGEEEKQGVFMKNAYHRQATPLDINQGLSLAIQNSRDLINNLEIPNTRLSEASIAFMLIDQAFKTSREATDGFWLLQNGSYIGLHPDFKFEGQGDEAKEKCHFDFVTQLIDTIGKPFGTLEIDEMDCVMLKVLVLASDPSDLRDQCLKTLLSKSGPERFGEIILLISSIRCAVKAFYNVTRESDLFNYQLFDQVVRDVLVE</sequence>
<dbReference type="eggNOG" id="KOG3575">
    <property type="taxonomic scope" value="Eukaryota"/>
</dbReference>
<organism evidence="5 6">
    <name type="scientific">Caenorhabditis tropicalis</name>
    <dbReference type="NCBI Taxonomy" id="1561998"/>
    <lineage>
        <taxon>Eukaryota</taxon>
        <taxon>Metazoa</taxon>
        <taxon>Ecdysozoa</taxon>
        <taxon>Nematoda</taxon>
        <taxon>Chromadorea</taxon>
        <taxon>Rhabditida</taxon>
        <taxon>Rhabditina</taxon>
        <taxon>Rhabditomorpha</taxon>
        <taxon>Rhabditoidea</taxon>
        <taxon>Rhabditidae</taxon>
        <taxon>Peloderinae</taxon>
        <taxon>Caenorhabditis</taxon>
    </lineage>
</organism>
<dbReference type="PANTHER" id="PTHR46587:SF8">
    <property type="entry name" value="NUCLEAR RECEPTOR DOMAIN-CONTAINING PROTEIN"/>
    <property type="match status" value="1"/>
</dbReference>
<keyword evidence="5" id="KW-1185">Reference proteome</keyword>
<name>A0A1I7TVU7_9PELO</name>
<dbReference type="AlphaFoldDB" id="A0A1I7TVU7"/>
<proteinExistence type="predicted"/>
<dbReference type="Pfam" id="PF00104">
    <property type="entry name" value="Hormone_recep"/>
    <property type="match status" value="1"/>
</dbReference>
<dbReference type="PANTHER" id="PTHR46587">
    <property type="entry name" value="NUCLEAR HORMONE RECEPTOR FAMILY"/>
    <property type="match status" value="1"/>
</dbReference>
<evidence type="ECO:0000256" key="3">
    <source>
        <dbReference type="ARBA" id="ARBA00023170"/>
    </source>
</evidence>
<dbReference type="WBParaSite" id="Csp11.Scaffold629.g12299.t1">
    <property type="protein sequence ID" value="Csp11.Scaffold629.g12299.t1"/>
    <property type="gene ID" value="Csp11.Scaffold629.g12299"/>
</dbReference>
<evidence type="ECO:0000256" key="1">
    <source>
        <dbReference type="ARBA" id="ARBA00023015"/>
    </source>
</evidence>
<evidence type="ECO:0000256" key="2">
    <source>
        <dbReference type="ARBA" id="ARBA00023163"/>
    </source>
</evidence>
<dbReference type="InterPro" id="IPR035500">
    <property type="entry name" value="NHR-like_dom_sf"/>
</dbReference>
<dbReference type="Proteomes" id="UP000095282">
    <property type="component" value="Unplaced"/>
</dbReference>
<dbReference type="Gene3D" id="1.10.565.10">
    <property type="entry name" value="Retinoid X Receptor"/>
    <property type="match status" value="1"/>
</dbReference>